<proteinExistence type="inferred from homology"/>
<dbReference type="InterPro" id="IPR029044">
    <property type="entry name" value="Nucleotide-diphossugar_trans"/>
</dbReference>
<organism evidence="6 11">
    <name type="scientific">Cafeteria roenbergensis</name>
    <name type="common">Marine flagellate</name>
    <dbReference type="NCBI Taxonomy" id="33653"/>
    <lineage>
        <taxon>Eukaryota</taxon>
        <taxon>Sar</taxon>
        <taxon>Stramenopiles</taxon>
        <taxon>Bigyra</taxon>
        <taxon>Opalozoa</taxon>
        <taxon>Bicosoecida</taxon>
        <taxon>Cafeteriaceae</taxon>
        <taxon>Cafeteria</taxon>
    </lineage>
</organism>
<dbReference type="FunFam" id="3.90.550.10:FF:000002">
    <property type="entry name" value="UTP--glucose-1-phosphate uridylyltransferase"/>
    <property type="match status" value="1"/>
</dbReference>
<evidence type="ECO:0000256" key="3">
    <source>
        <dbReference type="ARBA" id="ARBA00022679"/>
    </source>
</evidence>
<gene>
    <name evidence="7" type="ORF">FNF27_07840</name>
    <name evidence="9" type="ORF">FNF28_03484</name>
    <name evidence="6" type="ORF">FNF29_05482</name>
    <name evidence="8" type="ORF">FNF31_01915</name>
</gene>
<keyword evidence="4" id="KW-0548">Nucleotidyltransferase</keyword>
<evidence type="ECO:0000313" key="8">
    <source>
        <dbReference type="EMBL" id="KAA0165262.1"/>
    </source>
</evidence>
<protein>
    <recommendedName>
        <fullName evidence="2">UTP--glucose-1-phosphate uridylyltransferase</fullName>
        <ecNumber evidence="2">2.7.7.9</ecNumber>
    </recommendedName>
</protein>
<reference evidence="10 11" key="1">
    <citation type="submission" date="2019-07" db="EMBL/GenBank/DDBJ databases">
        <title>Genomes of Cafeteria roenbergensis.</title>
        <authorList>
            <person name="Fischer M.G."/>
            <person name="Hackl T."/>
            <person name="Roman M."/>
        </authorList>
    </citation>
    <scope>NUCLEOTIDE SEQUENCE [LARGE SCALE GENOMIC DNA]</scope>
    <source>
        <strain evidence="6 11">BVI</strain>
        <strain evidence="8 13">Cflag</strain>
        <strain evidence="7 10">E4-10P</strain>
        <strain evidence="9 12">RCC970-E3</strain>
    </source>
</reference>
<evidence type="ECO:0000313" key="13">
    <source>
        <dbReference type="Proteomes" id="UP000325113"/>
    </source>
</evidence>
<evidence type="ECO:0000256" key="1">
    <source>
        <dbReference type="ARBA" id="ARBA00010401"/>
    </source>
</evidence>
<keyword evidence="3" id="KW-0808">Transferase</keyword>
<evidence type="ECO:0000313" key="9">
    <source>
        <dbReference type="EMBL" id="KAA0165428.1"/>
    </source>
</evidence>
<sequence>MRSAAVASAELLEYVQRLGVMDDEAAPEFAALFEQFLVRRHVHAQFKAGRTTVVDGVGAASSPELIDWSKVRAPVAAQADDAAVARARSGSHGADVTDGPADSAAGGGPGAMLRRRASLLRCPADGALRQDLLRKVAVVKLNGGLGSRMGCWGPKSTLEVREGLTFLDLAARQVEWLNATYNADVPLVLMNSFQTHDDTVRVLGRYATHDITVHCVLQSCFPRLDEATMLPIPTAPFCPADRALWYPPGHGDVWRTLSRSGVLAELLSEGREWLFVSNVDNLGATVDLRILHALAAGELDREGIDFAMEVTPKTKQDRQGGVLVEYGGRPMLAETAQAPEHMRASLESLRTFRMHNTNNLWASARRVQELVEAGELQPPVMVDRREVEGIRAVQLETTAGAAIASFRRAVGIEVGRSRFLPVKSTSDLLAIQSNLFDVRHGALLVSGARQVASPPVVRLGPEFTRLRDYAVRFAAGLPDMVELDHLTVSGDVLFGRDVKLRGTVIIVANEGSRIDIPDGAVLENKVVTGNLRILDN</sequence>
<evidence type="ECO:0000313" key="11">
    <source>
        <dbReference type="Proteomes" id="UP000323011"/>
    </source>
</evidence>
<accession>A0A5A8CE05</accession>
<dbReference type="EMBL" id="VLTO01000105">
    <property type="protein sequence ID" value="KAA0164122.1"/>
    <property type="molecule type" value="Genomic_DNA"/>
</dbReference>
<dbReference type="OrthoDB" id="932129at2759"/>
<keyword evidence="11" id="KW-1185">Reference proteome</keyword>
<dbReference type="GO" id="GO:0006011">
    <property type="term" value="P:UDP-alpha-D-glucose metabolic process"/>
    <property type="evidence" value="ECO:0007669"/>
    <property type="project" value="InterPro"/>
</dbReference>
<dbReference type="EMBL" id="VLTM01000013">
    <property type="protein sequence ID" value="KAA0165262.1"/>
    <property type="molecule type" value="Genomic_DNA"/>
</dbReference>
<dbReference type="Gene3D" id="3.90.550.10">
    <property type="entry name" value="Spore Coat Polysaccharide Biosynthesis Protein SpsA, Chain A"/>
    <property type="match status" value="1"/>
</dbReference>
<evidence type="ECO:0000313" key="12">
    <source>
        <dbReference type="Proteomes" id="UP000324907"/>
    </source>
</evidence>
<name>A0A5A8CE05_CAFRO</name>
<dbReference type="EMBL" id="VLTL01000047">
    <property type="protein sequence ID" value="KAA0165428.1"/>
    <property type="molecule type" value="Genomic_DNA"/>
</dbReference>
<dbReference type="Pfam" id="PF01704">
    <property type="entry name" value="UDPGP"/>
    <property type="match status" value="1"/>
</dbReference>
<evidence type="ECO:0000313" key="7">
    <source>
        <dbReference type="EMBL" id="KAA0164122.1"/>
    </source>
</evidence>
<dbReference type="OMA" id="KEYCFLS"/>
<dbReference type="Proteomes" id="UP000325113">
    <property type="component" value="Unassembled WGS sequence"/>
</dbReference>
<dbReference type="Proteomes" id="UP000322899">
    <property type="component" value="Unassembled WGS sequence"/>
</dbReference>
<dbReference type="SUPFAM" id="SSF53448">
    <property type="entry name" value="Nucleotide-diphospho-sugar transferases"/>
    <property type="match status" value="1"/>
</dbReference>
<dbReference type="EMBL" id="VLTN01000037">
    <property type="protein sequence ID" value="KAA0150041.1"/>
    <property type="molecule type" value="Genomic_DNA"/>
</dbReference>
<dbReference type="AlphaFoldDB" id="A0A5A8CE05"/>
<dbReference type="PANTHER" id="PTHR43511">
    <property type="match status" value="1"/>
</dbReference>
<evidence type="ECO:0000256" key="2">
    <source>
        <dbReference type="ARBA" id="ARBA00012415"/>
    </source>
</evidence>
<dbReference type="Proteomes" id="UP000324907">
    <property type="component" value="Unassembled WGS sequence"/>
</dbReference>
<dbReference type="Proteomes" id="UP000323011">
    <property type="component" value="Unassembled WGS sequence"/>
</dbReference>
<dbReference type="Gene3D" id="2.160.10.10">
    <property type="entry name" value="Hexapeptide repeat proteins"/>
    <property type="match status" value="1"/>
</dbReference>
<dbReference type="InterPro" id="IPR016267">
    <property type="entry name" value="UDPGP_trans"/>
</dbReference>
<evidence type="ECO:0000256" key="4">
    <source>
        <dbReference type="ARBA" id="ARBA00022695"/>
    </source>
</evidence>
<feature type="region of interest" description="Disordered" evidence="5">
    <location>
        <begin position="87"/>
        <end position="108"/>
    </location>
</feature>
<dbReference type="InterPro" id="IPR002618">
    <property type="entry name" value="UDPGP_fam"/>
</dbReference>
<dbReference type="FunFam" id="2.160.10.10:FF:000001">
    <property type="entry name" value="UTP--glucose-1-phosphate uridylyltransferase"/>
    <property type="match status" value="1"/>
</dbReference>
<dbReference type="EC" id="2.7.7.9" evidence="2"/>
<comment type="caution">
    <text evidence="6">The sequence shown here is derived from an EMBL/GenBank/DDBJ whole genome shotgun (WGS) entry which is preliminary data.</text>
</comment>
<evidence type="ECO:0000313" key="6">
    <source>
        <dbReference type="EMBL" id="KAA0150041.1"/>
    </source>
</evidence>
<evidence type="ECO:0000256" key="5">
    <source>
        <dbReference type="SAM" id="MobiDB-lite"/>
    </source>
</evidence>
<dbReference type="CDD" id="cd00897">
    <property type="entry name" value="UGPase_euk"/>
    <property type="match status" value="1"/>
</dbReference>
<comment type="similarity">
    <text evidence="1">Belongs to the UDPGP type 1 family.</text>
</comment>
<evidence type="ECO:0000313" key="10">
    <source>
        <dbReference type="Proteomes" id="UP000322899"/>
    </source>
</evidence>
<dbReference type="GO" id="GO:0003983">
    <property type="term" value="F:UTP:glucose-1-phosphate uridylyltransferase activity"/>
    <property type="evidence" value="ECO:0007669"/>
    <property type="project" value="UniProtKB-EC"/>
</dbReference>